<name>A0ABW3JT32_9FLAO</name>
<protein>
    <recommendedName>
        <fullName evidence="4">DUF11 domain-containing protein</fullName>
    </recommendedName>
</protein>
<dbReference type="Proteomes" id="UP001597062">
    <property type="component" value="Unassembled WGS sequence"/>
</dbReference>
<reference evidence="3" key="1">
    <citation type="journal article" date="2019" name="Int. J. Syst. Evol. Microbiol.">
        <title>The Global Catalogue of Microorganisms (GCM) 10K type strain sequencing project: providing services to taxonomists for standard genome sequencing and annotation.</title>
        <authorList>
            <consortium name="The Broad Institute Genomics Platform"/>
            <consortium name="The Broad Institute Genome Sequencing Center for Infectious Disease"/>
            <person name="Wu L."/>
            <person name="Ma J."/>
        </authorList>
    </citation>
    <scope>NUCLEOTIDE SEQUENCE [LARGE SCALE GENOMIC DNA]</scope>
    <source>
        <strain evidence="3">CCUG 60527</strain>
    </source>
</reference>
<evidence type="ECO:0000313" key="3">
    <source>
        <dbReference type="Proteomes" id="UP001597062"/>
    </source>
</evidence>
<feature type="signal peptide" evidence="1">
    <location>
        <begin position="1"/>
        <end position="19"/>
    </location>
</feature>
<evidence type="ECO:0000313" key="2">
    <source>
        <dbReference type="EMBL" id="MFD0993564.1"/>
    </source>
</evidence>
<dbReference type="EMBL" id="JBHTJR010000050">
    <property type="protein sequence ID" value="MFD0993564.1"/>
    <property type="molecule type" value="Genomic_DNA"/>
</dbReference>
<sequence>MRAKITILLFSLLCTISYAQVKKEFSPRFSQGVNGNVTVIANNVLSRTATGNYNGDAGNHDFNNNVFVDIDSDNSTFNSSSANFSNPLPTASCVSIKKVFLYWAAANMEEDDPADELDWDFNQVKLMLPGSSTYQTLTADDVVFNGRQPGEHFVNDPYVCFKDITNLVTPLNTPYGKYQIANVRAKKGELISHINSNTGTSGGWQVVFIYESSILPAKNITIFDGYANVTRNTNNFEIDFDGFLTIPNGIVKADLLIGALEGDKDLGGDKFQIKDSSNNWIDISSNLRNSNNFFNSSISQNGVPFTDRNPASTNTLGFDSDVFPLSNPSNSVITNDQTSATVRLTSNQETYGLYLVGLSVDVWEPNIAPLLLSVNRPTGTAVSINEELEFSFEVENNGNDDVTNLQIETVLPDEIELVEPILNLPTGVAYLYNPLTRKLTFNILDGVTDVDFDAYRIAFKATVKDQCYFLKEYCSDGFSLQFTATYAGEVNSNVKTVISSSAINDCLIGDELPLLIPINRPAEGKWITPVGSLDEVIACDNVKRLQLALLSLPSATCNLPITKVRDEFIPNGCGESSGSYIREWTFTDKCGRESEVFRQTIIIEDTEAPVFNESLPTDVTVSCSEVPAAVTLT</sequence>
<organism evidence="2 3">
    <name type="scientific">Tenacibaculum geojense</name>
    <dbReference type="NCBI Taxonomy" id="915352"/>
    <lineage>
        <taxon>Bacteria</taxon>
        <taxon>Pseudomonadati</taxon>
        <taxon>Bacteroidota</taxon>
        <taxon>Flavobacteriia</taxon>
        <taxon>Flavobacteriales</taxon>
        <taxon>Flavobacteriaceae</taxon>
        <taxon>Tenacibaculum</taxon>
    </lineage>
</organism>
<keyword evidence="3" id="KW-1185">Reference proteome</keyword>
<evidence type="ECO:0008006" key="4">
    <source>
        <dbReference type="Google" id="ProtNLM"/>
    </source>
</evidence>
<gene>
    <name evidence="2" type="ORF">ACFQ1U_10145</name>
</gene>
<proteinExistence type="predicted"/>
<evidence type="ECO:0000256" key="1">
    <source>
        <dbReference type="SAM" id="SignalP"/>
    </source>
</evidence>
<keyword evidence="1" id="KW-0732">Signal</keyword>
<feature type="chain" id="PRO_5046479389" description="DUF11 domain-containing protein" evidence="1">
    <location>
        <begin position="20"/>
        <end position="633"/>
    </location>
</feature>
<accession>A0ABW3JT32</accession>
<comment type="caution">
    <text evidence="2">The sequence shown here is derived from an EMBL/GenBank/DDBJ whole genome shotgun (WGS) entry which is preliminary data.</text>
</comment>
<dbReference type="InterPro" id="IPR047589">
    <property type="entry name" value="DUF11_rpt"/>
</dbReference>
<feature type="non-terminal residue" evidence="2">
    <location>
        <position position="633"/>
    </location>
</feature>
<dbReference type="NCBIfam" id="TIGR01451">
    <property type="entry name" value="B_ant_repeat"/>
    <property type="match status" value="1"/>
</dbReference>